<dbReference type="Gene3D" id="3.20.20.80">
    <property type="entry name" value="Glycosidases"/>
    <property type="match status" value="1"/>
</dbReference>
<dbReference type="InterPro" id="IPR013780">
    <property type="entry name" value="Glyco_hydro_b"/>
</dbReference>
<dbReference type="SUPFAM" id="SSF51445">
    <property type="entry name" value="(Trans)glycosidases"/>
    <property type="match status" value="1"/>
</dbReference>
<comment type="similarity">
    <text evidence="1 4">Belongs to the glycosyl hydrolase 30 family.</text>
</comment>
<sequence>MWLTTADQTALLEEIEDRVTEAKADPELPTIEITSNNIYQTIDGFGYSLTGGSALHISNMSASARQELLQELFGRDEGSIGVSYLRVSIGSSDLDPHTFSYNDLQAGETDEDMSEFSLDPDREYLIPVLKEILAINPELKIMGSPWSAPTWVKSNNNTVGGSLLPRYYDAYALYFVKYIQGMAEEGITIDAITVQNEPLHDGNNPSMHMSANEQADFVKNHLGPAFEDAGIETKIIIYDHNADRPEYPISILNDPDAKKYIDGSAFHLYAGDISALSQVHNAHPDKNLYFTEQWVGAPGNFAQDLAWHTRNLIIGATRNWSRNVLEWNLAADQNQDPHTNGGCTQCLGALTIIGNEITRNPAYYIIAHASKFVLPGAQRIESNVPEDLPNVAFINEDGQIVIIILNDSDSLKEFLISVDGEIKRLTLFEGAVGTVIW</sequence>
<evidence type="ECO:0000259" key="5">
    <source>
        <dbReference type="Pfam" id="PF02055"/>
    </source>
</evidence>
<dbReference type="PANTHER" id="PTHR11069">
    <property type="entry name" value="GLUCOSYLCERAMIDASE"/>
    <property type="match status" value="1"/>
</dbReference>
<dbReference type="PANTHER" id="PTHR11069:SF23">
    <property type="entry name" value="LYSOSOMAL ACID GLUCOSYLCERAMIDASE"/>
    <property type="match status" value="1"/>
</dbReference>
<dbReference type="Gene3D" id="2.60.40.1180">
    <property type="entry name" value="Golgi alpha-mannosidase II"/>
    <property type="match status" value="1"/>
</dbReference>
<dbReference type="GO" id="GO:0004348">
    <property type="term" value="F:glucosylceramidase activity"/>
    <property type="evidence" value="ECO:0007669"/>
    <property type="project" value="InterPro"/>
</dbReference>
<dbReference type="AlphaFoldDB" id="A0A9X2L5Y8"/>
<keyword evidence="2" id="KW-0732">Signal</keyword>
<proteinExistence type="inferred from homology"/>
<evidence type="ECO:0000256" key="1">
    <source>
        <dbReference type="ARBA" id="ARBA00005382"/>
    </source>
</evidence>
<keyword evidence="8" id="KW-1185">Reference proteome</keyword>
<feature type="domain" description="Glycosyl hydrolase family 30 TIM-barrel" evidence="5">
    <location>
        <begin position="42"/>
        <end position="373"/>
    </location>
</feature>
<dbReference type="InterPro" id="IPR033453">
    <property type="entry name" value="Glyco_hydro_30_TIM-barrel"/>
</dbReference>
<protein>
    <recommendedName>
        <fullName evidence="9">Glucosylceramidase</fullName>
    </recommendedName>
</protein>
<gene>
    <name evidence="7" type="ORF">NM125_15465</name>
</gene>
<feature type="domain" description="Glycosyl hydrolase family 30 beta sandwich" evidence="6">
    <location>
        <begin position="376"/>
        <end position="430"/>
    </location>
</feature>
<evidence type="ECO:0000313" key="8">
    <source>
        <dbReference type="Proteomes" id="UP001139125"/>
    </source>
</evidence>
<evidence type="ECO:0000256" key="2">
    <source>
        <dbReference type="ARBA" id="ARBA00022729"/>
    </source>
</evidence>
<dbReference type="GO" id="GO:0016020">
    <property type="term" value="C:membrane"/>
    <property type="evidence" value="ECO:0007669"/>
    <property type="project" value="GOC"/>
</dbReference>
<name>A0A9X2L5Y8_9BACT</name>
<comment type="caution">
    <text evidence="7">The sequence shown here is derived from an EMBL/GenBank/DDBJ whole genome shotgun (WGS) entry which is preliminary data.</text>
</comment>
<dbReference type="InterPro" id="IPR033452">
    <property type="entry name" value="GH30_C"/>
</dbReference>
<reference evidence="7" key="1">
    <citation type="submission" date="2022-06" db="EMBL/GenBank/DDBJ databases">
        <title>Gracilimonas sp. CAU 1638 isolated from sea sediment.</title>
        <authorList>
            <person name="Kim W."/>
        </authorList>
    </citation>
    <scope>NUCLEOTIDE SEQUENCE</scope>
    <source>
        <strain evidence="7">CAU 1638</strain>
    </source>
</reference>
<dbReference type="Pfam" id="PF17189">
    <property type="entry name" value="Glyco_hydro_30C"/>
    <property type="match status" value="1"/>
</dbReference>
<evidence type="ECO:0008006" key="9">
    <source>
        <dbReference type="Google" id="ProtNLM"/>
    </source>
</evidence>
<accession>A0A9X2L5Y8</accession>
<dbReference type="Proteomes" id="UP001139125">
    <property type="component" value="Unassembled WGS sequence"/>
</dbReference>
<evidence type="ECO:0000256" key="4">
    <source>
        <dbReference type="RuleBase" id="RU361188"/>
    </source>
</evidence>
<organism evidence="7 8">
    <name type="scientific">Gracilimonas sediminicola</name>
    <dbReference type="NCBI Taxonomy" id="2952158"/>
    <lineage>
        <taxon>Bacteria</taxon>
        <taxon>Pseudomonadati</taxon>
        <taxon>Balneolota</taxon>
        <taxon>Balneolia</taxon>
        <taxon>Balneolales</taxon>
        <taxon>Balneolaceae</taxon>
        <taxon>Gracilimonas</taxon>
    </lineage>
</organism>
<dbReference type="InterPro" id="IPR001139">
    <property type="entry name" value="Glyco_hydro_30"/>
</dbReference>
<dbReference type="InterPro" id="IPR017853">
    <property type="entry name" value="GH"/>
</dbReference>
<keyword evidence="3 4" id="KW-0378">Hydrolase</keyword>
<dbReference type="EMBL" id="JANDBC010000003">
    <property type="protein sequence ID" value="MCP9292988.1"/>
    <property type="molecule type" value="Genomic_DNA"/>
</dbReference>
<keyword evidence="4" id="KW-0326">Glycosidase</keyword>
<evidence type="ECO:0000256" key="3">
    <source>
        <dbReference type="ARBA" id="ARBA00022801"/>
    </source>
</evidence>
<evidence type="ECO:0000313" key="7">
    <source>
        <dbReference type="EMBL" id="MCP9292988.1"/>
    </source>
</evidence>
<dbReference type="GO" id="GO:0006680">
    <property type="term" value="P:glucosylceramide catabolic process"/>
    <property type="evidence" value="ECO:0007669"/>
    <property type="project" value="TreeGrafter"/>
</dbReference>
<evidence type="ECO:0000259" key="6">
    <source>
        <dbReference type="Pfam" id="PF17189"/>
    </source>
</evidence>
<dbReference type="Pfam" id="PF02055">
    <property type="entry name" value="Glyco_hydro_30"/>
    <property type="match status" value="1"/>
</dbReference>